<comment type="caution">
    <text evidence="6">The sequence shown here is derived from an EMBL/GenBank/DDBJ whole genome shotgun (WGS) entry which is preliminary data.</text>
</comment>
<evidence type="ECO:0000259" key="5">
    <source>
        <dbReference type="Pfam" id="PF13087"/>
    </source>
</evidence>
<dbReference type="SUPFAM" id="SSF118310">
    <property type="entry name" value="AN1-like Zinc finger"/>
    <property type="match status" value="1"/>
</dbReference>
<reference evidence="6" key="1">
    <citation type="submission" date="2023-05" db="EMBL/GenBank/DDBJ databases">
        <authorList>
            <person name="Stuckert A."/>
        </authorList>
    </citation>
    <scope>NUCLEOTIDE SEQUENCE</scope>
</reference>
<gene>
    <name evidence="6" type="ORF">SPARVUS_LOCUS3754122</name>
</gene>
<evidence type="ECO:0000256" key="2">
    <source>
        <dbReference type="ARBA" id="ARBA00022801"/>
    </source>
</evidence>
<accession>A0ABN9BUX8</accession>
<dbReference type="PANTHER" id="PTHR43788">
    <property type="entry name" value="DNA2/NAM7 HELICASE FAMILY MEMBER"/>
    <property type="match status" value="1"/>
</dbReference>
<protein>
    <recommendedName>
        <fullName evidence="5">DNA2/NAM7 helicase-like C-terminal domain-containing protein</fullName>
    </recommendedName>
</protein>
<keyword evidence="3" id="KW-0347">Helicase</keyword>
<dbReference type="InterPro" id="IPR050534">
    <property type="entry name" value="Coronavir_polyprotein_1ab"/>
</dbReference>
<dbReference type="SUPFAM" id="SSF52540">
    <property type="entry name" value="P-loop containing nucleoside triphosphate hydrolases"/>
    <property type="match status" value="1"/>
</dbReference>
<evidence type="ECO:0000256" key="1">
    <source>
        <dbReference type="ARBA" id="ARBA00022741"/>
    </source>
</evidence>
<keyword evidence="1" id="KW-0547">Nucleotide-binding</keyword>
<dbReference type="EMBL" id="CATNWA010006136">
    <property type="protein sequence ID" value="CAI9551499.1"/>
    <property type="molecule type" value="Genomic_DNA"/>
</dbReference>
<keyword evidence="7" id="KW-1185">Reference proteome</keyword>
<dbReference type="InterPro" id="IPR047187">
    <property type="entry name" value="SF1_C_Upf1"/>
</dbReference>
<proteinExistence type="predicted"/>
<sequence>MGLLFLLPGEVRLVESHIQTLTSAGLKSRNIAVITPYNLQVDLLRQCLQHRYPDLEIKSVDGFQGREKEAVILSFVRSNSKGKGGNKPEPESSDMDSFDALLAEAVKADNTCGFGKCKASVVTVGDFCIHCNKRFCLSHHIPEVINAVIGLPAIFSTFIRPVLLKYFFRILNGVMC</sequence>
<dbReference type="InterPro" id="IPR041679">
    <property type="entry name" value="DNA2/NAM7-like_C"/>
</dbReference>
<name>A0ABN9BUX8_9NEOB</name>
<dbReference type="InterPro" id="IPR027417">
    <property type="entry name" value="P-loop_NTPase"/>
</dbReference>
<feature type="domain" description="DNA2/NAM7 helicase-like C-terminal" evidence="5">
    <location>
        <begin position="9"/>
        <end position="85"/>
    </location>
</feature>
<feature type="non-terminal residue" evidence="6">
    <location>
        <position position="176"/>
    </location>
</feature>
<dbReference type="PANTHER" id="PTHR43788:SF8">
    <property type="entry name" value="DNA-BINDING PROTEIN SMUBP-2"/>
    <property type="match status" value="1"/>
</dbReference>
<evidence type="ECO:0000256" key="3">
    <source>
        <dbReference type="ARBA" id="ARBA00022806"/>
    </source>
</evidence>
<dbReference type="Proteomes" id="UP001162483">
    <property type="component" value="Unassembled WGS sequence"/>
</dbReference>
<evidence type="ECO:0000256" key="4">
    <source>
        <dbReference type="ARBA" id="ARBA00022840"/>
    </source>
</evidence>
<dbReference type="CDD" id="cd18808">
    <property type="entry name" value="SF1_C_Upf1"/>
    <property type="match status" value="1"/>
</dbReference>
<evidence type="ECO:0000313" key="7">
    <source>
        <dbReference type="Proteomes" id="UP001162483"/>
    </source>
</evidence>
<keyword evidence="2" id="KW-0378">Hydrolase</keyword>
<dbReference type="Gene3D" id="3.40.50.300">
    <property type="entry name" value="P-loop containing nucleotide triphosphate hydrolases"/>
    <property type="match status" value="1"/>
</dbReference>
<organism evidence="6 7">
    <name type="scientific">Staurois parvus</name>
    <dbReference type="NCBI Taxonomy" id="386267"/>
    <lineage>
        <taxon>Eukaryota</taxon>
        <taxon>Metazoa</taxon>
        <taxon>Chordata</taxon>
        <taxon>Craniata</taxon>
        <taxon>Vertebrata</taxon>
        <taxon>Euteleostomi</taxon>
        <taxon>Amphibia</taxon>
        <taxon>Batrachia</taxon>
        <taxon>Anura</taxon>
        <taxon>Neobatrachia</taxon>
        <taxon>Ranoidea</taxon>
        <taxon>Ranidae</taxon>
        <taxon>Staurois</taxon>
    </lineage>
</organism>
<dbReference type="InterPro" id="IPR035896">
    <property type="entry name" value="AN1-like_Znf"/>
</dbReference>
<evidence type="ECO:0000313" key="6">
    <source>
        <dbReference type="EMBL" id="CAI9551499.1"/>
    </source>
</evidence>
<dbReference type="Pfam" id="PF13087">
    <property type="entry name" value="AAA_12"/>
    <property type="match status" value="1"/>
</dbReference>
<keyword evidence="4" id="KW-0067">ATP-binding</keyword>